<sequence>MEINDNLPEGTIKWTGSKEEFIEFVLIVADYRICVNTQSPNPDKRYYYQMCDVLGDDLIRFFKMDISPHENFKQLRKSATINYRFTKRIIRIMKRLKQDEYFLHLLEDRGILPSVEYITEELIKWNNIEKITTLLWLYINKR</sequence>
<name>A0ABS5IVV2_9BACT</name>
<comment type="caution">
    <text evidence="1">The sequence shown here is derived from an EMBL/GenBank/DDBJ whole genome shotgun (WGS) entry which is preliminary data.</text>
</comment>
<evidence type="ECO:0000313" key="1">
    <source>
        <dbReference type="EMBL" id="MBS0027080.1"/>
    </source>
</evidence>
<keyword evidence="2" id="KW-1185">Reference proteome</keyword>
<proteinExistence type="predicted"/>
<dbReference type="EMBL" id="JAGTXB010000003">
    <property type="protein sequence ID" value="MBS0027080.1"/>
    <property type="molecule type" value="Genomic_DNA"/>
</dbReference>
<evidence type="ECO:0000313" key="2">
    <source>
        <dbReference type="Proteomes" id="UP000676386"/>
    </source>
</evidence>
<protein>
    <submittedName>
        <fullName evidence="1">Uncharacterized protein</fullName>
    </submittedName>
</protein>
<organism evidence="1 2">
    <name type="scientific">Chitinophaga hostae</name>
    <dbReference type="NCBI Taxonomy" id="2831022"/>
    <lineage>
        <taxon>Bacteria</taxon>
        <taxon>Pseudomonadati</taxon>
        <taxon>Bacteroidota</taxon>
        <taxon>Chitinophagia</taxon>
        <taxon>Chitinophagales</taxon>
        <taxon>Chitinophagaceae</taxon>
        <taxon>Chitinophaga</taxon>
    </lineage>
</organism>
<accession>A0ABS5IVV2</accession>
<dbReference type="RefSeq" id="WP_211972192.1">
    <property type="nucleotide sequence ID" value="NZ_JAGTXB010000003.1"/>
</dbReference>
<dbReference type="Proteomes" id="UP000676386">
    <property type="component" value="Unassembled WGS sequence"/>
</dbReference>
<reference evidence="1 2" key="1">
    <citation type="submission" date="2021-04" db="EMBL/GenBank/DDBJ databases">
        <title>Chitinophaga sp. nov., isolated from the rhizosphere soil.</title>
        <authorList>
            <person name="He S."/>
        </authorList>
    </citation>
    <scope>NUCLEOTIDE SEQUENCE [LARGE SCALE GENOMIC DNA]</scope>
    <source>
        <strain evidence="1 2">2R12</strain>
    </source>
</reference>
<gene>
    <name evidence="1" type="ORF">KE626_07145</name>
</gene>